<dbReference type="SMART" id="SM01391">
    <property type="entry name" value="Filament"/>
    <property type="match status" value="1"/>
</dbReference>
<dbReference type="PANTHER" id="PTHR23239">
    <property type="entry name" value="INTERMEDIATE FILAMENT"/>
    <property type="match status" value="1"/>
</dbReference>
<feature type="coiled-coil region" evidence="3">
    <location>
        <begin position="65"/>
        <end position="99"/>
    </location>
</feature>
<dbReference type="Pfam" id="PF00038">
    <property type="entry name" value="Filament"/>
    <property type="match status" value="1"/>
</dbReference>
<dbReference type="Proteomes" id="UP001187415">
    <property type="component" value="Unassembled WGS sequence"/>
</dbReference>
<dbReference type="AlphaFoldDB" id="A0AA88IM57"/>
<dbReference type="InterPro" id="IPR039008">
    <property type="entry name" value="IF_rod_dom"/>
</dbReference>
<organism evidence="5 6">
    <name type="scientific">Channa striata</name>
    <name type="common">Snakehead murrel</name>
    <name type="synonym">Ophicephalus striatus</name>
    <dbReference type="NCBI Taxonomy" id="64152"/>
    <lineage>
        <taxon>Eukaryota</taxon>
        <taxon>Metazoa</taxon>
        <taxon>Chordata</taxon>
        <taxon>Craniata</taxon>
        <taxon>Vertebrata</taxon>
        <taxon>Euteleostomi</taxon>
        <taxon>Actinopterygii</taxon>
        <taxon>Neopterygii</taxon>
        <taxon>Teleostei</taxon>
        <taxon>Neoteleostei</taxon>
        <taxon>Acanthomorphata</taxon>
        <taxon>Anabantaria</taxon>
        <taxon>Anabantiformes</taxon>
        <taxon>Channoidei</taxon>
        <taxon>Channidae</taxon>
        <taxon>Channa</taxon>
    </lineage>
</organism>
<accession>A0AA88IM57</accession>
<evidence type="ECO:0000313" key="6">
    <source>
        <dbReference type="Proteomes" id="UP001187415"/>
    </source>
</evidence>
<gene>
    <name evidence="5" type="ORF">Q5P01_026239</name>
</gene>
<dbReference type="Gene3D" id="1.20.5.500">
    <property type="entry name" value="Single helix bin"/>
    <property type="match status" value="1"/>
</dbReference>
<dbReference type="PRINTS" id="PR01248">
    <property type="entry name" value="TYPE1KERATIN"/>
</dbReference>
<name>A0AA88IM57_CHASR</name>
<comment type="caution">
    <text evidence="5">The sequence shown here is derived from an EMBL/GenBank/DDBJ whole genome shotgun (WGS) entry which is preliminary data.</text>
</comment>
<keyword evidence="1" id="KW-0403">Intermediate filament</keyword>
<reference evidence="5" key="1">
    <citation type="submission" date="2023-07" db="EMBL/GenBank/DDBJ databases">
        <title>Chromosome-level Genome Assembly of Striped Snakehead (Channa striata).</title>
        <authorList>
            <person name="Liu H."/>
        </authorList>
    </citation>
    <scope>NUCLEOTIDE SEQUENCE</scope>
    <source>
        <strain evidence="5">Gz</strain>
        <tissue evidence="5">Muscle</tissue>
    </source>
</reference>
<keyword evidence="2 3" id="KW-0175">Coiled coil</keyword>
<dbReference type="GO" id="GO:0005882">
    <property type="term" value="C:intermediate filament"/>
    <property type="evidence" value="ECO:0007669"/>
    <property type="project" value="UniProtKB-KW"/>
</dbReference>
<feature type="domain" description="IF rod" evidence="4">
    <location>
        <begin position="68"/>
        <end position="379"/>
    </location>
</feature>
<evidence type="ECO:0000313" key="5">
    <source>
        <dbReference type="EMBL" id="KAK2815772.1"/>
    </source>
</evidence>
<dbReference type="Gene3D" id="1.20.5.1160">
    <property type="entry name" value="Vasodilator-stimulated phosphoprotein"/>
    <property type="match status" value="1"/>
</dbReference>
<dbReference type="GO" id="GO:0005198">
    <property type="term" value="F:structural molecule activity"/>
    <property type="evidence" value="ECO:0007669"/>
    <property type="project" value="InterPro"/>
</dbReference>
<dbReference type="PROSITE" id="PS51842">
    <property type="entry name" value="IF_ROD_2"/>
    <property type="match status" value="1"/>
</dbReference>
<protein>
    <recommendedName>
        <fullName evidence="4">IF rod domain-containing protein</fullName>
    </recommendedName>
</protein>
<dbReference type="EMBL" id="JAUPFM010000022">
    <property type="protein sequence ID" value="KAK2815772.1"/>
    <property type="molecule type" value="Genomic_DNA"/>
</dbReference>
<feature type="coiled-coil region" evidence="3">
    <location>
        <begin position="323"/>
        <end position="350"/>
    </location>
</feature>
<proteinExistence type="predicted"/>
<dbReference type="PANTHER" id="PTHR23239:SF180">
    <property type="entry name" value="KERATIN, TYPE I CYTOSKELETAL 17"/>
    <property type="match status" value="1"/>
</dbReference>
<evidence type="ECO:0000256" key="3">
    <source>
        <dbReference type="SAM" id="Coils"/>
    </source>
</evidence>
<dbReference type="SUPFAM" id="SSF64593">
    <property type="entry name" value="Intermediate filament protein, coiled coil region"/>
    <property type="match status" value="2"/>
</dbReference>
<dbReference type="InterPro" id="IPR002957">
    <property type="entry name" value="Keratin_I"/>
</dbReference>
<sequence>MSFTRQSSSGSFSTHSISSSSAVSISQRMQHRGRSPSVYGGAGGFGTRISQYQPAFQQHQDAAVLRNEKLTMQNLNDRLASYMDAVRTLEGANRKLELQIIEFYEKKTTVVSQDFSHYFSIISELRDQIKKKSLENHRTLLHIDNAHLAAEDFKTKYEAELHLHLLVETDVSRFRALRDSLTLNITDLEFQIEQMTEELVELKKSHKEEMDELRIQQTGSVNVQVDSADSVDLMKVLNEMREQYEALMKKNKMEVEGWFKSKQESLQTKIVTQTTEVKTFGKERSDLKKDHQNLQITWNSANNEIQCLKMNLEEVSSRHSGQLSKLQATMTLLQEELRELKAAIETQKAEYTLLLDIKMRLEAEIAEYRRLLEGPAEERKEVVVVEKQVEQVEQVEHVEHVVKVKPHVEKRTKVIVEELIDGVVVSRSEEVKVEDVQ</sequence>
<dbReference type="Gene3D" id="1.20.5.170">
    <property type="match status" value="1"/>
</dbReference>
<evidence type="ECO:0000256" key="2">
    <source>
        <dbReference type="ARBA" id="ARBA00023054"/>
    </source>
</evidence>
<evidence type="ECO:0000259" key="4">
    <source>
        <dbReference type="PROSITE" id="PS51842"/>
    </source>
</evidence>
<evidence type="ECO:0000256" key="1">
    <source>
        <dbReference type="ARBA" id="ARBA00022754"/>
    </source>
</evidence>
<keyword evidence="6" id="KW-1185">Reference proteome</keyword>
<feature type="coiled-coil region" evidence="3">
    <location>
        <begin position="178"/>
        <end position="254"/>
    </location>
</feature>